<dbReference type="AlphaFoldDB" id="A0A438AII2"/>
<feature type="chain" id="PRO_5019542945" evidence="1">
    <location>
        <begin position="46"/>
        <end position="255"/>
    </location>
</feature>
<reference evidence="2 3" key="1">
    <citation type="submission" date="2018-11" db="EMBL/GenBank/DDBJ databases">
        <title>Mesobaculum littorinae gen. nov., sp. nov., isolated from Littorina scabra that represents a novel genus of the order Rhodobacteraceae.</title>
        <authorList>
            <person name="Li F."/>
        </authorList>
    </citation>
    <scope>NUCLEOTIDE SEQUENCE [LARGE SCALE GENOMIC DNA]</scope>
    <source>
        <strain evidence="2 3">M0103</strain>
    </source>
</reference>
<dbReference type="RefSeq" id="WP_127905697.1">
    <property type="nucleotide sequence ID" value="NZ_RQXX01000002.1"/>
</dbReference>
<dbReference type="EMBL" id="RQXX01000002">
    <property type="protein sequence ID" value="RVV98464.1"/>
    <property type="molecule type" value="Genomic_DNA"/>
</dbReference>
<evidence type="ECO:0000313" key="3">
    <source>
        <dbReference type="Proteomes" id="UP000285908"/>
    </source>
</evidence>
<keyword evidence="1" id="KW-0732">Signal</keyword>
<protein>
    <submittedName>
        <fullName evidence="2">Uncharacterized protein</fullName>
    </submittedName>
</protein>
<sequence length="255" mass="27227">MQGAVCAGLGRPARAVRRRVAATLRARLAAAVAAVLAACLPGASAAGPVSLCPVPAGPPKLEVQEVGGRVSCRTTDAGPALHARAGPARKGVVTKAAVIRPFPRARARAGAVIEAEAMFLFPPGSPRDSVLLMDLECKHCGLAGNPGPRMYLRDGQLRIDRAKIGVHHAWARADTPKIPAGRWVRIRWRLRLGGAEEGRSQVWLDGREVLDDRGRTLPEGGRVAALDRLQIGITAQSNDREAELFLRDLRLDVRP</sequence>
<dbReference type="OrthoDB" id="7835462at2"/>
<comment type="caution">
    <text evidence="2">The sequence shown here is derived from an EMBL/GenBank/DDBJ whole genome shotgun (WGS) entry which is preliminary data.</text>
</comment>
<evidence type="ECO:0000313" key="2">
    <source>
        <dbReference type="EMBL" id="RVV98464.1"/>
    </source>
</evidence>
<dbReference type="Gene3D" id="2.60.120.200">
    <property type="match status" value="1"/>
</dbReference>
<evidence type="ECO:0000256" key="1">
    <source>
        <dbReference type="SAM" id="SignalP"/>
    </source>
</evidence>
<name>A0A438AII2_9RHOB</name>
<gene>
    <name evidence="2" type="ORF">EKE94_05965</name>
</gene>
<accession>A0A438AII2</accession>
<dbReference type="Proteomes" id="UP000285908">
    <property type="component" value="Unassembled WGS sequence"/>
</dbReference>
<organism evidence="2 3">
    <name type="scientific">Mesobaculum littorinae</name>
    <dbReference type="NCBI Taxonomy" id="2486419"/>
    <lineage>
        <taxon>Bacteria</taxon>
        <taxon>Pseudomonadati</taxon>
        <taxon>Pseudomonadota</taxon>
        <taxon>Alphaproteobacteria</taxon>
        <taxon>Rhodobacterales</taxon>
        <taxon>Roseobacteraceae</taxon>
        <taxon>Mesobaculum</taxon>
    </lineage>
</organism>
<proteinExistence type="predicted"/>
<feature type="signal peptide" evidence="1">
    <location>
        <begin position="1"/>
        <end position="45"/>
    </location>
</feature>
<keyword evidence="3" id="KW-1185">Reference proteome</keyword>